<proteinExistence type="predicted"/>
<keyword evidence="1" id="KW-0812">Transmembrane</keyword>
<organism evidence="2 3">
    <name type="scientific">Methanobacterium paludis (strain DSM 25820 / JCM 18151 / SWAN1)</name>
    <dbReference type="NCBI Taxonomy" id="868131"/>
    <lineage>
        <taxon>Archaea</taxon>
        <taxon>Methanobacteriati</taxon>
        <taxon>Methanobacteriota</taxon>
        <taxon>Methanomada group</taxon>
        <taxon>Methanobacteria</taxon>
        <taxon>Methanobacteriales</taxon>
        <taxon>Methanobacteriaceae</taxon>
        <taxon>Methanobacterium</taxon>
    </lineage>
</organism>
<accession>F6D4P1</accession>
<evidence type="ECO:0000313" key="3">
    <source>
        <dbReference type="Proteomes" id="UP000009231"/>
    </source>
</evidence>
<sequence length="50" mass="5687">MSDKILGICYIIVALLIIVVKYAVPQFFDILIWVVAIGLFILGLYFLVKK</sequence>
<dbReference type="Proteomes" id="UP000009231">
    <property type="component" value="Chromosome"/>
</dbReference>
<dbReference type="HOGENOM" id="CLU_3113114_0_0_2"/>
<dbReference type="AlphaFoldDB" id="F6D4P1"/>
<dbReference type="eggNOG" id="arCOG14014">
    <property type="taxonomic scope" value="Archaea"/>
</dbReference>
<keyword evidence="1" id="KW-1133">Transmembrane helix</keyword>
<keyword evidence="1" id="KW-0472">Membrane</keyword>
<dbReference type="EMBL" id="CP002772">
    <property type="protein sequence ID" value="AEG17526.1"/>
    <property type="molecule type" value="Genomic_DNA"/>
</dbReference>
<keyword evidence="3" id="KW-1185">Reference proteome</keyword>
<protein>
    <submittedName>
        <fullName evidence="2">Uncharacterized protein</fullName>
    </submittedName>
</protein>
<evidence type="ECO:0000256" key="1">
    <source>
        <dbReference type="SAM" id="Phobius"/>
    </source>
</evidence>
<feature type="transmembrane region" description="Helical" evidence="1">
    <location>
        <begin position="5"/>
        <end position="24"/>
    </location>
</feature>
<evidence type="ECO:0000313" key="2">
    <source>
        <dbReference type="EMBL" id="AEG17526.1"/>
    </source>
</evidence>
<name>F6D4P1_METPW</name>
<feature type="transmembrane region" description="Helical" evidence="1">
    <location>
        <begin position="30"/>
        <end position="48"/>
    </location>
</feature>
<gene>
    <name evidence="2" type="ordered locus">MSWAN_0487</name>
</gene>
<dbReference type="KEGG" id="mew:MSWAN_0487"/>
<dbReference type="GeneID" id="55592974"/>
<dbReference type="RefSeq" id="WP_013825028.1">
    <property type="nucleotide sequence ID" value="NC_015574.1"/>
</dbReference>
<reference evidence="2 3" key="1">
    <citation type="journal article" date="2014" name="Int. J. Syst. Evol. Microbiol.">
        <title>Methanobacterium paludis sp. nov. and a novel strain of Methanobacterium lacus isolated from northern peatlands.</title>
        <authorList>
            <person name="Cadillo-Quiroz H."/>
            <person name="Brauer S.L."/>
            <person name="Goodson N."/>
            <person name="Yavitt J.B."/>
            <person name="Zinder S.H."/>
        </authorList>
    </citation>
    <scope>NUCLEOTIDE SEQUENCE [LARGE SCALE GENOMIC DNA]</scope>
    <source>
        <strain evidence="3">DSM 25820 / JCM 18151 / SWAN1</strain>
    </source>
</reference>
<dbReference type="OrthoDB" id="70952at2157"/>